<dbReference type="Proteomes" id="UP001430360">
    <property type="component" value="Unassembled WGS sequence"/>
</dbReference>
<name>A0ABS8UEQ1_9GAMM</name>
<protein>
    <submittedName>
        <fullName evidence="4">Autotransporter outer membrane beta-barrel domain-containing protein</fullName>
    </submittedName>
</protein>
<dbReference type="EMBL" id="JAJQKU010000002">
    <property type="protein sequence ID" value="MCD9097143.1"/>
    <property type="molecule type" value="Genomic_DNA"/>
</dbReference>
<gene>
    <name evidence="4" type="ORF">LTT95_09355</name>
</gene>
<sequence length="1149" mass="115650">MRRVSRSALAGAIAASLSIVSANANAECVPVPTTGNDAHVCSSDVYTGDLVDTGGSNSLTFPAGGSGVIDGNVVFGAGADRIDMQSGAITGNVTQGAGNDSFVIADGTVAGAVSQGEGVDRFVMTGGTIGSLNQGSQLDFAEVHGGRIIGLFFAGDFFTMTGGRIGEVNLEQGNNEMRMSGGNIDGNVSAAQNNDLLELSAGDIGGTVNFGNGANTVRISGGRIGGYVLTGSGVDVFDMRGGAVAGGLNQGAVDDLFVLAGGTIDDAVLQGDGNDRAEVSGGRIGGDLDQGEGSNVALVGGGEIAGALTTGGGIDTLAVTGGSIGSVSQGGGNDVLEISDGVVLGAVNQGTGVDRFLMTGGTIGSLNQGSELDYAEVRGGRIVGLFFAGDFFTMTGGRVGEVDLEQANNEMRMSGGSIDGNVRAAQGNDLLVLTGGAIGGGVTFNNGNDTVIVSGGRIAGDVLLFNPGSASVQLHGNNLVQVSGGAIGGGITTGQGSDRFEWTGAGSIGGDVALGAGDDQATLRGLDDTLLTASAATDRLIDGGTGADVTTGNAIDRLTFDGTTSAGAARYTRWELVALTNASALTLDSDFVLGDAGSATGRFEIDSTSQLLVGAGANAAVAPFVSGRTATLVNAGLIDFTNGASGAGDRLTIVGDYIGAGGSLRLDTVLGDDDSASDRFVIAGGRASGLTGLDVVNAGGAGAQTRTDGILLVQTINGAGTDGDAFALNAPVAAGAYEYLLFRGGISAGTADNWYLRNTLVAAPVPSPGNPDPPPPPQPAPVPPVAPDPGVPEPAPPIQPPSPPSPVLPGEPVPPPPEPPTPGATPRIDDVVPLFRIETPAYAVVPPAAYEMGIAMLGMFHERQGEQGLLQSEGALSAGWVRVLGQRREQAWRGTAGPALDGGLNGVQAGLYVYASGQGGEARHRIGVFAGQARLRGDVRGFALGWDNLTVGDLRLDGDHVGLSWSRIAPGGSYIDAVVMASRLDGDTRSSRNLGVQLDGDGLSASLEGGWPVALGQRWVLEPQAQLIWQRVSFDDVADRFSTVGFDAGDAVTARVGARLHGSYDTAVGIVRPYLKASLWHDISSTDCVVLGGDVLASERRGTALEIGGGVVSRISDGVSVFAVGDVTRNLGGERRRVLEGTLGVRLDW</sequence>
<dbReference type="Gene3D" id="2.160.20.20">
    <property type="match status" value="1"/>
</dbReference>
<dbReference type="InterPro" id="IPR012332">
    <property type="entry name" value="Autotransporter_pectin_lyase_C"/>
</dbReference>
<evidence type="ECO:0000259" key="3">
    <source>
        <dbReference type="PROSITE" id="PS51208"/>
    </source>
</evidence>
<evidence type="ECO:0000313" key="4">
    <source>
        <dbReference type="EMBL" id="MCD9097143.1"/>
    </source>
</evidence>
<dbReference type="InterPro" id="IPR011050">
    <property type="entry name" value="Pectin_lyase_fold/virulence"/>
</dbReference>
<keyword evidence="2" id="KW-0732">Signal</keyword>
<dbReference type="PROSITE" id="PS51208">
    <property type="entry name" value="AUTOTRANSPORTER"/>
    <property type="match status" value="1"/>
</dbReference>
<evidence type="ECO:0000256" key="2">
    <source>
        <dbReference type="SAM" id="SignalP"/>
    </source>
</evidence>
<feature type="chain" id="PRO_5047488957" evidence="2">
    <location>
        <begin position="27"/>
        <end position="1149"/>
    </location>
</feature>
<accession>A0ABS8UEQ1</accession>
<reference evidence="4" key="1">
    <citation type="submission" date="2021-12" db="EMBL/GenBank/DDBJ databases">
        <authorList>
            <person name="Ulrich A."/>
        </authorList>
    </citation>
    <scope>NUCLEOTIDE SEQUENCE</scope>
    <source>
        <strain evidence="4">A1P009</strain>
    </source>
</reference>
<proteinExistence type="predicted"/>
<dbReference type="Gene3D" id="2.160.20.160">
    <property type="match status" value="2"/>
</dbReference>
<dbReference type="CDD" id="cd01344">
    <property type="entry name" value="PL2_Passenger_AT"/>
    <property type="match status" value="1"/>
</dbReference>
<dbReference type="NCBIfam" id="TIGR01414">
    <property type="entry name" value="autotrans_barl"/>
    <property type="match status" value="1"/>
</dbReference>
<dbReference type="InterPro" id="IPR043990">
    <property type="entry name" value="AC_1"/>
</dbReference>
<dbReference type="InterPro" id="IPR006315">
    <property type="entry name" value="OM_autotransptr_brl_dom"/>
</dbReference>
<evidence type="ECO:0000313" key="5">
    <source>
        <dbReference type="Proteomes" id="UP001430360"/>
    </source>
</evidence>
<comment type="caution">
    <text evidence="4">The sequence shown here is derived from an EMBL/GenBank/DDBJ whole genome shotgun (WGS) entry which is preliminary data.</text>
</comment>
<feature type="compositionally biased region" description="Pro residues" evidence="1">
    <location>
        <begin position="765"/>
        <end position="823"/>
    </location>
</feature>
<dbReference type="SUPFAM" id="SSF103515">
    <property type="entry name" value="Autotransporter"/>
    <property type="match status" value="1"/>
</dbReference>
<feature type="signal peptide" evidence="2">
    <location>
        <begin position="1"/>
        <end position="26"/>
    </location>
</feature>
<organism evidence="4 5">
    <name type="scientific">Luteimonas fraxinea</name>
    <dbReference type="NCBI Taxonomy" id="2901869"/>
    <lineage>
        <taxon>Bacteria</taxon>
        <taxon>Pseudomonadati</taxon>
        <taxon>Pseudomonadota</taxon>
        <taxon>Gammaproteobacteria</taxon>
        <taxon>Lysobacterales</taxon>
        <taxon>Lysobacteraceae</taxon>
        <taxon>Luteimonas</taxon>
    </lineage>
</organism>
<dbReference type="InterPro" id="IPR036709">
    <property type="entry name" value="Autotransporte_beta_dom_sf"/>
</dbReference>
<feature type="region of interest" description="Disordered" evidence="1">
    <location>
        <begin position="765"/>
        <end position="828"/>
    </location>
</feature>
<dbReference type="InterPro" id="IPR005546">
    <property type="entry name" value="Autotransporte_beta"/>
</dbReference>
<keyword evidence="5" id="KW-1185">Reference proteome</keyword>
<dbReference type="Pfam" id="PF03797">
    <property type="entry name" value="Autotransporter"/>
    <property type="match status" value="1"/>
</dbReference>
<dbReference type="SMART" id="SM00869">
    <property type="entry name" value="Autotransporter"/>
    <property type="match status" value="1"/>
</dbReference>
<feature type="domain" description="Autotransporter" evidence="3">
    <location>
        <begin position="872"/>
        <end position="1149"/>
    </location>
</feature>
<dbReference type="Pfam" id="PF18883">
    <property type="entry name" value="AC_1"/>
    <property type="match status" value="1"/>
</dbReference>
<evidence type="ECO:0000256" key="1">
    <source>
        <dbReference type="SAM" id="MobiDB-lite"/>
    </source>
</evidence>
<dbReference type="Gene3D" id="2.40.128.130">
    <property type="entry name" value="Autotransporter beta-domain"/>
    <property type="match status" value="1"/>
</dbReference>
<reference evidence="4" key="2">
    <citation type="journal article" date="2022" name="Syst. Appl. Microbiol.">
        <title>Physiological and genomic characterisation of Luteimonas fraxinea sp. nov., a bacterial species associated with trees tolerant to ash dieback.</title>
        <authorList>
            <person name="Ulrich K."/>
            <person name="Becker R."/>
            <person name="Behrendt U."/>
            <person name="Kube M."/>
            <person name="Schneck V."/>
            <person name="Ulrich A."/>
        </authorList>
    </citation>
    <scope>NUCLEOTIDE SEQUENCE</scope>
    <source>
        <strain evidence="4">A1P009</strain>
    </source>
</reference>
<dbReference type="SUPFAM" id="SSF51126">
    <property type="entry name" value="Pectin lyase-like"/>
    <property type="match status" value="1"/>
</dbReference>